<keyword evidence="9" id="KW-0418">Kinase</keyword>
<dbReference type="InterPro" id="IPR012676">
    <property type="entry name" value="TGS-like"/>
</dbReference>
<name>A0A432ZRY8_9GAMM</name>
<dbReference type="FunFam" id="3.30.460.10:FF:000001">
    <property type="entry name" value="GTP pyrophosphokinase RelA"/>
    <property type="match status" value="1"/>
</dbReference>
<evidence type="ECO:0000256" key="2">
    <source>
        <dbReference type="ARBA" id="ARBA00025704"/>
    </source>
</evidence>
<dbReference type="CDD" id="cd04876">
    <property type="entry name" value="ACT_RelA-SpoT"/>
    <property type="match status" value="1"/>
</dbReference>
<evidence type="ECO:0000259" key="8">
    <source>
        <dbReference type="PROSITE" id="PS51880"/>
    </source>
</evidence>
<evidence type="ECO:0000313" key="9">
    <source>
        <dbReference type="EMBL" id="RUO80601.1"/>
    </source>
</evidence>
<reference evidence="9 10" key="1">
    <citation type="journal article" date="2011" name="Front. Microbiol.">
        <title>Genomic signatures of strain selection and enhancement in Bacillus atrophaeus var. globigii, a historical biowarfare simulant.</title>
        <authorList>
            <person name="Gibbons H.S."/>
            <person name="Broomall S.M."/>
            <person name="McNew L.A."/>
            <person name="Daligault H."/>
            <person name="Chapman C."/>
            <person name="Bruce D."/>
            <person name="Karavis M."/>
            <person name="Krepps M."/>
            <person name="McGregor P.A."/>
            <person name="Hong C."/>
            <person name="Park K.H."/>
            <person name="Akmal A."/>
            <person name="Feldman A."/>
            <person name="Lin J.S."/>
            <person name="Chang W.E."/>
            <person name="Higgs B.W."/>
            <person name="Demirev P."/>
            <person name="Lindquist J."/>
            <person name="Liem A."/>
            <person name="Fochler E."/>
            <person name="Read T.D."/>
            <person name="Tapia R."/>
            <person name="Johnson S."/>
            <person name="Bishop-Lilly K.A."/>
            <person name="Detter C."/>
            <person name="Han C."/>
            <person name="Sozhamannan S."/>
            <person name="Rosenzweig C.N."/>
            <person name="Skowronski E.W."/>
        </authorList>
    </citation>
    <scope>NUCLEOTIDE SEQUENCE [LARGE SCALE GENOMIC DNA]</scope>
    <source>
        <strain evidence="9 10">CC-PW-9</strain>
    </source>
</reference>
<dbReference type="Gene3D" id="3.30.70.260">
    <property type="match status" value="1"/>
</dbReference>
<dbReference type="SUPFAM" id="SSF109604">
    <property type="entry name" value="HD-domain/PDEase-like"/>
    <property type="match status" value="1"/>
</dbReference>
<dbReference type="InterPro" id="IPR012675">
    <property type="entry name" value="Beta-grasp_dom_sf"/>
</dbReference>
<dbReference type="AlphaFoldDB" id="A0A432ZRY8"/>
<keyword evidence="9" id="KW-0808">Transferase</keyword>
<dbReference type="NCBIfam" id="NF008124">
    <property type="entry name" value="PRK10872.1"/>
    <property type="match status" value="1"/>
</dbReference>
<dbReference type="SMART" id="SM00954">
    <property type="entry name" value="RelA_SpoT"/>
    <property type="match status" value="1"/>
</dbReference>
<comment type="pathway">
    <text evidence="2">Purine metabolism.</text>
</comment>
<dbReference type="EMBL" id="PIQH01000004">
    <property type="protein sequence ID" value="RUO80601.1"/>
    <property type="molecule type" value="Genomic_DNA"/>
</dbReference>
<dbReference type="GO" id="GO:0015969">
    <property type="term" value="P:guanosine tetraphosphate metabolic process"/>
    <property type="evidence" value="ECO:0007669"/>
    <property type="project" value="InterPro"/>
</dbReference>
<dbReference type="NCBIfam" id="TIGR00691">
    <property type="entry name" value="spoT_relA"/>
    <property type="match status" value="1"/>
</dbReference>
<dbReference type="InterPro" id="IPR043519">
    <property type="entry name" value="NT_sf"/>
</dbReference>
<dbReference type="CDD" id="cd01668">
    <property type="entry name" value="TGS_RSH"/>
    <property type="match status" value="1"/>
</dbReference>
<accession>A0A432ZRY8</accession>
<dbReference type="Gene3D" id="1.10.3210.10">
    <property type="entry name" value="Hypothetical protein af1432"/>
    <property type="match status" value="1"/>
</dbReference>
<comment type="caution">
    <text evidence="9">The sequence shown here is derived from an EMBL/GenBank/DDBJ whole genome shotgun (WGS) entry which is preliminary data.</text>
</comment>
<sequence>MVHIRSTHVDDPEHQTGSWLSAISQPQSRERLQQLASQLAPLEQQAPGCLLKGQEMVEILAELQLDDDCLQAALYTPFFDAGVITQAAFEALSPALQTLLHAVKQMQSISDLHHFQHGAPDGQQIDNVRRMLLSMVEDVRAVLIKLAERICYLREVKRADEETRVLAAKACSEIYAPLANRLGIGQLKWELEDLAFRYLHPTTYKQIAHYLDERRVDREQYIDRFVSDLKQALQAQHIDAEVYGRPKHLYSIWRKMQKKHLSFEQLFDIRAVRIVTQSLKDCYAALGVVHTRWRHIASEFDDYIATPKANGYQSIHTVVRGPEQKNVEIQIRSHDMHEDAELGVAAHWVYKEGSSGKRQGYEEKIAWLRKLLAWQEDMATSDSLVDEIRSQVFEDRVYVFTPRDEVIDLPAGATPLDFAYYIHSQIGHRCVGAKVDGRIVPFTYQLQNGDRVEILTQKTAQPRRDWLNPQLGYLHSSRARAKVQTYFKKQDRDKNVQAGKELLEAELHKINVPLNDANKILERVNLHNIEDLLAAIGAGDIRLHQIVNWLRPEADKKQADIERVTQRQKRSGKAKASTSRVTVDGIGNLMMQFAQCCQPIAGEPIRGFITQGRGVSVHRRDCEQLQNLLKQHPERGIEVSWSTQTGSQYEAGIWLSALDRNDLLHDVTSVLSNEKAAVLRLDSHSDPIRQAAELWLTVQVKDVEALQRVINRLRQLNGIQRVERRQH</sequence>
<evidence type="ECO:0000256" key="5">
    <source>
        <dbReference type="ARBA" id="ARBA00033308"/>
    </source>
</evidence>
<comment type="similarity">
    <text evidence="6">Belongs to the relA/spoT family.</text>
</comment>
<dbReference type="FunFam" id="3.10.20.30:FF:000002">
    <property type="entry name" value="GTP pyrophosphokinase (RelA/SpoT)"/>
    <property type="match status" value="1"/>
</dbReference>
<dbReference type="SUPFAM" id="SSF81301">
    <property type="entry name" value="Nucleotidyltransferase"/>
    <property type="match status" value="1"/>
</dbReference>
<evidence type="ECO:0000256" key="6">
    <source>
        <dbReference type="RuleBase" id="RU003847"/>
    </source>
</evidence>
<evidence type="ECO:0000256" key="3">
    <source>
        <dbReference type="ARBA" id="ARBA00029754"/>
    </source>
</evidence>
<keyword evidence="10" id="KW-1185">Reference proteome</keyword>
<dbReference type="Pfam" id="PF02824">
    <property type="entry name" value="TGS"/>
    <property type="match status" value="1"/>
</dbReference>
<dbReference type="PROSITE" id="PS51671">
    <property type="entry name" value="ACT"/>
    <property type="match status" value="1"/>
</dbReference>
<dbReference type="GO" id="GO:0015949">
    <property type="term" value="P:nucleobase-containing small molecule interconversion"/>
    <property type="evidence" value="ECO:0007669"/>
    <property type="project" value="UniProtKB-ARBA"/>
</dbReference>
<evidence type="ECO:0000313" key="10">
    <source>
        <dbReference type="Proteomes" id="UP000287996"/>
    </source>
</evidence>
<dbReference type="InterPro" id="IPR004811">
    <property type="entry name" value="RelA/Spo_fam"/>
</dbReference>
<dbReference type="SUPFAM" id="SSF55021">
    <property type="entry name" value="ACT-like"/>
    <property type="match status" value="1"/>
</dbReference>
<dbReference type="Proteomes" id="UP000287996">
    <property type="component" value="Unassembled WGS sequence"/>
</dbReference>
<dbReference type="SUPFAM" id="SSF81271">
    <property type="entry name" value="TGS-like"/>
    <property type="match status" value="1"/>
</dbReference>
<gene>
    <name evidence="9" type="ORF">CWI84_05955</name>
</gene>
<evidence type="ECO:0000256" key="1">
    <source>
        <dbReference type="ARBA" id="ARBA00019852"/>
    </source>
</evidence>
<dbReference type="InterPro" id="IPR045865">
    <property type="entry name" value="ACT-like_dom_sf"/>
</dbReference>
<dbReference type="OrthoDB" id="9805041at2"/>
<dbReference type="InterPro" id="IPR004095">
    <property type="entry name" value="TGS"/>
</dbReference>
<evidence type="ECO:0000259" key="7">
    <source>
        <dbReference type="PROSITE" id="PS51671"/>
    </source>
</evidence>
<dbReference type="Pfam" id="PF19296">
    <property type="entry name" value="RelA_AH_RIS"/>
    <property type="match status" value="1"/>
</dbReference>
<dbReference type="InterPro" id="IPR045600">
    <property type="entry name" value="RelA/SpoT_AH_RIS"/>
</dbReference>
<dbReference type="GO" id="GO:0042594">
    <property type="term" value="P:response to starvation"/>
    <property type="evidence" value="ECO:0007669"/>
    <property type="project" value="TreeGrafter"/>
</dbReference>
<dbReference type="GO" id="GO:0008893">
    <property type="term" value="F:guanosine-3',5'-bis(diphosphate) 3'-diphosphatase activity"/>
    <property type="evidence" value="ECO:0007669"/>
    <property type="project" value="TreeGrafter"/>
</dbReference>
<dbReference type="GO" id="GO:0016301">
    <property type="term" value="F:kinase activity"/>
    <property type="evidence" value="ECO:0007669"/>
    <property type="project" value="UniProtKB-KW"/>
</dbReference>
<evidence type="ECO:0000256" key="4">
    <source>
        <dbReference type="ARBA" id="ARBA00032407"/>
    </source>
</evidence>
<protein>
    <recommendedName>
        <fullName evidence="1">GTP pyrophosphokinase</fullName>
    </recommendedName>
    <alternativeName>
        <fullName evidence="4">(p)ppGpp synthase</fullName>
    </alternativeName>
    <alternativeName>
        <fullName evidence="3">ATP:GTP 3'-pyrophosphotransferase</fullName>
    </alternativeName>
    <alternativeName>
        <fullName evidence="5">ppGpp synthase I</fullName>
    </alternativeName>
</protein>
<dbReference type="GO" id="GO:0008728">
    <property type="term" value="F:GTP diphosphokinase activity"/>
    <property type="evidence" value="ECO:0007669"/>
    <property type="project" value="TreeGrafter"/>
</dbReference>
<dbReference type="InterPro" id="IPR007685">
    <property type="entry name" value="RelA_SpoT"/>
</dbReference>
<dbReference type="GO" id="GO:0005886">
    <property type="term" value="C:plasma membrane"/>
    <property type="evidence" value="ECO:0007669"/>
    <property type="project" value="TreeGrafter"/>
</dbReference>
<dbReference type="InterPro" id="IPR002912">
    <property type="entry name" value="ACT_dom"/>
</dbReference>
<dbReference type="Pfam" id="PF13291">
    <property type="entry name" value="ACT_4"/>
    <property type="match status" value="1"/>
</dbReference>
<dbReference type="PANTHER" id="PTHR21262:SF31">
    <property type="entry name" value="GTP PYROPHOSPHOKINASE"/>
    <property type="match status" value="1"/>
</dbReference>
<dbReference type="Pfam" id="PF04607">
    <property type="entry name" value="RelA_SpoT"/>
    <property type="match status" value="1"/>
</dbReference>
<dbReference type="Gene3D" id="3.10.20.30">
    <property type="match status" value="1"/>
</dbReference>
<dbReference type="InterPro" id="IPR033655">
    <property type="entry name" value="TGS_RelA/SpoT"/>
</dbReference>
<dbReference type="Pfam" id="PF13328">
    <property type="entry name" value="HD_4"/>
    <property type="match status" value="1"/>
</dbReference>
<dbReference type="RefSeq" id="WP_126841661.1">
    <property type="nucleotide sequence ID" value="NZ_PIQH01000004.1"/>
</dbReference>
<feature type="domain" description="ACT" evidence="7">
    <location>
        <begin position="652"/>
        <end position="727"/>
    </location>
</feature>
<dbReference type="PROSITE" id="PS51880">
    <property type="entry name" value="TGS"/>
    <property type="match status" value="1"/>
</dbReference>
<organism evidence="9 10">
    <name type="scientific">Idiomarina tyrosinivorans</name>
    <dbReference type="NCBI Taxonomy" id="1445662"/>
    <lineage>
        <taxon>Bacteria</taxon>
        <taxon>Pseudomonadati</taxon>
        <taxon>Pseudomonadota</taxon>
        <taxon>Gammaproteobacteria</taxon>
        <taxon>Alteromonadales</taxon>
        <taxon>Idiomarinaceae</taxon>
        <taxon>Idiomarina</taxon>
    </lineage>
</organism>
<comment type="function">
    <text evidence="6">In eubacteria ppGpp (guanosine 3'-diphosphate 5'-diphosphate) is a mediator of the stringent response that coordinates a variety of cellular activities in response to changes in nutritional abundance.</text>
</comment>
<dbReference type="Gene3D" id="3.30.460.10">
    <property type="entry name" value="Beta Polymerase, domain 2"/>
    <property type="match status" value="1"/>
</dbReference>
<proteinExistence type="inferred from homology"/>
<dbReference type="CDD" id="cd05399">
    <property type="entry name" value="NT_Rel-Spo_like"/>
    <property type="match status" value="1"/>
</dbReference>
<feature type="domain" description="TGS" evidence="8">
    <location>
        <begin position="395"/>
        <end position="456"/>
    </location>
</feature>
<dbReference type="PANTHER" id="PTHR21262">
    <property type="entry name" value="GUANOSINE-3',5'-BIS DIPHOSPHATE 3'-PYROPHOSPHOHYDROLASE"/>
    <property type="match status" value="1"/>
</dbReference>